<evidence type="ECO:0000256" key="6">
    <source>
        <dbReference type="SAM" id="MobiDB-lite"/>
    </source>
</evidence>
<feature type="domain" description="Peptidase S8/S53" evidence="7">
    <location>
        <begin position="283"/>
        <end position="517"/>
    </location>
</feature>
<organism evidence="8 9">
    <name type="scientific">Rhodovastum atsumiense</name>
    <dbReference type="NCBI Taxonomy" id="504468"/>
    <lineage>
        <taxon>Bacteria</taxon>
        <taxon>Pseudomonadati</taxon>
        <taxon>Pseudomonadota</taxon>
        <taxon>Alphaproteobacteria</taxon>
        <taxon>Acetobacterales</taxon>
        <taxon>Acetobacteraceae</taxon>
        <taxon>Rhodovastum</taxon>
    </lineage>
</organism>
<dbReference type="PRINTS" id="PR00723">
    <property type="entry name" value="SUBTILISIN"/>
</dbReference>
<comment type="caution">
    <text evidence="8">The sequence shown here is derived from an EMBL/GenBank/DDBJ whole genome shotgun (WGS) entry which is preliminary data.</text>
</comment>
<feature type="compositionally biased region" description="Basic and acidic residues" evidence="6">
    <location>
        <begin position="12"/>
        <end position="25"/>
    </location>
</feature>
<dbReference type="GO" id="GO:0004252">
    <property type="term" value="F:serine-type endopeptidase activity"/>
    <property type="evidence" value="ECO:0007669"/>
    <property type="project" value="InterPro"/>
</dbReference>
<dbReference type="Proteomes" id="UP000325255">
    <property type="component" value="Unassembled WGS sequence"/>
</dbReference>
<dbReference type="InterPro" id="IPR000209">
    <property type="entry name" value="Peptidase_S8/S53_dom"/>
</dbReference>
<comment type="similarity">
    <text evidence="1 5">Belongs to the peptidase S8 family.</text>
</comment>
<reference evidence="8 9" key="1">
    <citation type="submission" date="2019-09" db="EMBL/GenBank/DDBJ databases">
        <title>Genome sequence of Rhodovastum atsumiense, a diverse member of the Acetobacteraceae family of non-sulfur purple photosynthetic bacteria.</title>
        <authorList>
            <person name="Meyer T."/>
            <person name="Kyndt J."/>
        </authorList>
    </citation>
    <scope>NUCLEOTIDE SEQUENCE [LARGE SCALE GENOMIC DNA]</scope>
    <source>
        <strain evidence="8 9">DSM 21279</strain>
    </source>
</reference>
<dbReference type="SUPFAM" id="SSF52743">
    <property type="entry name" value="Subtilisin-like"/>
    <property type="match status" value="1"/>
</dbReference>
<feature type="region of interest" description="Disordered" evidence="6">
    <location>
        <begin position="1"/>
        <end position="49"/>
    </location>
</feature>
<evidence type="ECO:0000313" key="9">
    <source>
        <dbReference type="Proteomes" id="UP000325255"/>
    </source>
</evidence>
<evidence type="ECO:0000259" key="7">
    <source>
        <dbReference type="Pfam" id="PF00082"/>
    </source>
</evidence>
<evidence type="ECO:0000256" key="5">
    <source>
        <dbReference type="PROSITE-ProRule" id="PRU01240"/>
    </source>
</evidence>
<dbReference type="InterPro" id="IPR050131">
    <property type="entry name" value="Peptidase_S8_subtilisin-like"/>
</dbReference>
<protein>
    <submittedName>
        <fullName evidence="8">S8 family serine peptidase</fullName>
    </submittedName>
</protein>
<dbReference type="Pfam" id="PF00082">
    <property type="entry name" value="Peptidase_S8"/>
    <property type="match status" value="1"/>
</dbReference>
<proteinExistence type="inferred from homology"/>
<gene>
    <name evidence="8" type="ORF">F1189_20805</name>
</gene>
<evidence type="ECO:0000256" key="4">
    <source>
        <dbReference type="ARBA" id="ARBA00022825"/>
    </source>
</evidence>
<dbReference type="PANTHER" id="PTHR43806:SF11">
    <property type="entry name" value="CEREVISIN-RELATED"/>
    <property type="match status" value="1"/>
</dbReference>
<dbReference type="InterPro" id="IPR015500">
    <property type="entry name" value="Peptidase_S8_subtilisin-rel"/>
</dbReference>
<keyword evidence="4" id="KW-0720">Serine protease</keyword>
<dbReference type="PROSITE" id="PS51892">
    <property type="entry name" value="SUBTILASE"/>
    <property type="match status" value="1"/>
</dbReference>
<dbReference type="GO" id="GO:0006508">
    <property type="term" value="P:proteolysis"/>
    <property type="evidence" value="ECO:0007669"/>
    <property type="project" value="UniProtKB-KW"/>
</dbReference>
<dbReference type="OrthoDB" id="9790784at2"/>
<dbReference type="AlphaFoldDB" id="A0A5M6IQG6"/>
<sequence length="617" mass="63172">MPPHRRQVPMSETKERDGANKDSATRKAGSGPAPQHPETASPHPLAAEALSPGGVASRRVEILIAHREGALHPQSTDQIAQALAALPDFKVRKALRPSGLAVLAADAAGASDVLVAETSLSQELELRLNAGPALIVERNLDLEHFGGITLPGPQPVAGPVVATATSAITVPVKVQDTQGRPVGKALVTVVGHGLTQAVTNAQGLATLSIFGTAVTGITGLHVKPSAEYWDIWIPNPELRQAGPNTVTLEPLKAFQPAGFNEQHFIGWGQRLIGLGEGATELTGQGARVAIIDSGADNTHPSLTHLRIGRDFTNPDADPQGWTQDTLGLGTHLAGIVAGNGHGIRGFAPQAELHVLKLFPGGRLDGLISALAYAVDNRIDVVLLSLGTSQVSEAVARRLDQARKAGVAVVVGAGNTAGPSLFPANLPGVFAVSAIGQRNIAPDHTTHARAQAGPGGINGIFAAGFTSGGPLIRVAAPGVAIISSVPGGGYGAWDGTGPAAAHVAGLLALIAAHHPALGERGLPRNAARVERLFQILTQATVPLGLDPIYGGAGLPLLARLLQPSALPPGPWAEPVAPAGQDVDAIIRQQVYTAVQQQGLAPGGFHGPGPAGLPWVVRP</sequence>
<dbReference type="InterPro" id="IPR036852">
    <property type="entry name" value="Peptidase_S8/S53_dom_sf"/>
</dbReference>
<keyword evidence="9" id="KW-1185">Reference proteome</keyword>
<dbReference type="EMBL" id="VWPK01000037">
    <property type="protein sequence ID" value="KAA5610179.1"/>
    <property type="molecule type" value="Genomic_DNA"/>
</dbReference>
<keyword evidence="3" id="KW-0378">Hydrolase</keyword>
<dbReference type="Gene3D" id="3.40.50.200">
    <property type="entry name" value="Peptidase S8/S53 domain"/>
    <property type="match status" value="1"/>
</dbReference>
<evidence type="ECO:0000256" key="3">
    <source>
        <dbReference type="ARBA" id="ARBA00022801"/>
    </source>
</evidence>
<evidence type="ECO:0000313" key="8">
    <source>
        <dbReference type="EMBL" id="KAA5610179.1"/>
    </source>
</evidence>
<name>A0A5M6IQG6_9PROT</name>
<accession>A0A5M6IQG6</accession>
<evidence type="ECO:0000256" key="1">
    <source>
        <dbReference type="ARBA" id="ARBA00011073"/>
    </source>
</evidence>
<dbReference type="PANTHER" id="PTHR43806">
    <property type="entry name" value="PEPTIDASE S8"/>
    <property type="match status" value="1"/>
</dbReference>
<keyword evidence="2" id="KW-0645">Protease</keyword>
<evidence type="ECO:0000256" key="2">
    <source>
        <dbReference type="ARBA" id="ARBA00022670"/>
    </source>
</evidence>
<comment type="caution">
    <text evidence="5">Lacks conserved residue(s) required for the propagation of feature annotation.</text>
</comment>